<dbReference type="SMART" id="SM00825">
    <property type="entry name" value="PKS_KS"/>
    <property type="match status" value="1"/>
</dbReference>
<sequence length="399" mass="41881">MTDRRCVVTGLDVAAATGLGLSQYWQRTVSGASGIEVIPEYDSRYSAALAGRISVFNPADFLSGRLIKQTDRVTQLALVSAERALADAQVDLASHDPFECSVITSNATGGFEFSHREMQRLWTEGRESVSVYQCFAWFYAVNTGQISIRHGMKGPSAVLVAEQAGGLDAVGHALRTIEAGECSLAVTGGMESSFDPWGWVSHLASGSIAATRAADQGYCPFAPGNDTYVPGEGGAMLVVESNPDTGRKKYGTISGYASGFNPRDDHSYTRPLARTIMAALEDARVTPDDVDVVFADAGGVRSADEAEAEVLGELFGPRSIPVTAPKSGTGRIMAGAGPLDIATALLALGHNIIPPTPNVTVTDLPIDLVVGQPRTGPLETALVIARGHGGFISAVVVQK</sequence>
<dbReference type="Pfam" id="PF00109">
    <property type="entry name" value="ketoacyl-synt"/>
    <property type="match status" value="1"/>
</dbReference>
<dbReference type="EMBL" id="FNLF01000002">
    <property type="protein sequence ID" value="SDR10488.1"/>
    <property type="molecule type" value="Genomic_DNA"/>
</dbReference>
<dbReference type="InterPro" id="IPR020841">
    <property type="entry name" value="PKS_Beta-ketoAc_synthase_dom"/>
</dbReference>
<comment type="pathway">
    <text evidence="1">Lipid metabolism; mycolic acid biosynthesis.</text>
</comment>
<dbReference type="OrthoDB" id="416758at2"/>
<dbReference type="SUPFAM" id="SSF53901">
    <property type="entry name" value="Thiolase-like"/>
    <property type="match status" value="2"/>
</dbReference>
<dbReference type="InterPro" id="IPR000794">
    <property type="entry name" value="Beta-ketoacyl_synthase"/>
</dbReference>
<evidence type="ECO:0000256" key="3">
    <source>
        <dbReference type="ARBA" id="ARBA00022679"/>
    </source>
</evidence>
<keyword evidence="8" id="KW-1185">Reference proteome</keyword>
<dbReference type="PANTHER" id="PTHR11712">
    <property type="entry name" value="POLYKETIDE SYNTHASE-RELATED"/>
    <property type="match status" value="1"/>
</dbReference>
<evidence type="ECO:0000256" key="4">
    <source>
        <dbReference type="ARBA" id="ARBA00023315"/>
    </source>
</evidence>
<dbReference type="Gene3D" id="3.40.47.10">
    <property type="match status" value="2"/>
</dbReference>
<dbReference type="AlphaFoldDB" id="A0A1H1GC36"/>
<keyword evidence="4" id="KW-0012">Acyltransferase</keyword>
<gene>
    <name evidence="7" type="ORF">SAMN04489765_3230</name>
</gene>
<evidence type="ECO:0000256" key="1">
    <source>
        <dbReference type="ARBA" id="ARBA00004796"/>
    </source>
</evidence>
<evidence type="ECO:0000256" key="5">
    <source>
        <dbReference type="RuleBase" id="RU003694"/>
    </source>
</evidence>
<evidence type="ECO:0000313" key="7">
    <source>
        <dbReference type="EMBL" id="SDR10488.1"/>
    </source>
</evidence>
<dbReference type="InterPro" id="IPR014031">
    <property type="entry name" value="Ketoacyl_synth_C"/>
</dbReference>
<evidence type="ECO:0000313" key="8">
    <source>
        <dbReference type="Proteomes" id="UP000183053"/>
    </source>
</evidence>
<dbReference type="GO" id="GO:0004315">
    <property type="term" value="F:3-oxoacyl-[acyl-carrier-protein] synthase activity"/>
    <property type="evidence" value="ECO:0007669"/>
    <property type="project" value="TreeGrafter"/>
</dbReference>
<accession>A0A1H1GC36</accession>
<dbReference type="RefSeq" id="WP_082756879.1">
    <property type="nucleotide sequence ID" value="NZ_FNLF01000002.1"/>
</dbReference>
<organism evidence="7 8">
    <name type="scientific">Tsukamurella pulmonis</name>
    <dbReference type="NCBI Taxonomy" id="47312"/>
    <lineage>
        <taxon>Bacteria</taxon>
        <taxon>Bacillati</taxon>
        <taxon>Actinomycetota</taxon>
        <taxon>Actinomycetes</taxon>
        <taxon>Mycobacteriales</taxon>
        <taxon>Tsukamurellaceae</taxon>
        <taxon>Tsukamurella</taxon>
    </lineage>
</organism>
<proteinExistence type="inferred from homology"/>
<keyword evidence="3 5" id="KW-0808">Transferase</keyword>
<dbReference type="PROSITE" id="PS52004">
    <property type="entry name" value="KS3_2"/>
    <property type="match status" value="1"/>
</dbReference>
<dbReference type="InterPro" id="IPR014030">
    <property type="entry name" value="Ketoacyl_synth_N"/>
</dbReference>
<feature type="domain" description="Ketosynthase family 3 (KS3)" evidence="6">
    <location>
        <begin position="3"/>
        <end position="399"/>
    </location>
</feature>
<comment type="similarity">
    <text evidence="2 5">Belongs to the thiolase-like superfamily. Beta-ketoacyl-ACP synthases family.</text>
</comment>
<evidence type="ECO:0000256" key="2">
    <source>
        <dbReference type="ARBA" id="ARBA00008467"/>
    </source>
</evidence>
<dbReference type="STRING" id="47312.SAMN04489765_3230"/>
<reference evidence="8" key="1">
    <citation type="submission" date="2016-10" db="EMBL/GenBank/DDBJ databases">
        <authorList>
            <person name="Varghese N."/>
            <person name="Submissions S."/>
        </authorList>
    </citation>
    <scope>NUCLEOTIDE SEQUENCE [LARGE SCALE GENOMIC DNA]</scope>
    <source>
        <strain evidence="8">DSM 44142</strain>
    </source>
</reference>
<dbReference type="Proteomes" id="UP000183053">
    <property type="component" value="Unassembled WGS sequence"/>
</dbReference>
<dbReference type="InterPro" id="IPR016039">
    <property type="entry name" value="Thiolase-like"/>
</dbReference>
<dbReference type="GO" id="GO:0006633">
    <property type="term" value="P:fatty acid biosynthetic process"/>
    <property type="evidence" value="ECO:0007669"/>
    <property type="project" value="TreeGrafter"/>
</dbReference>
<protein>
    <submittedName>
        <fullName evidence="7">Act minimal PKS chain-length factor (CLF/KS beta)</fullName>
    </submittedName>
</protein>
<dbReference type="PANTHER" id="PTHR11712:SF322">
    <property type="entry name" value="POLYKETIDE BETA-KETOACYL SYNTHASE 2-RELATED"/>
    <property type="match status" value="1"/>
</dbReference>
<name>A0A1H1GC36_9ACTN</name>
<dbReference type="UniPathway" id="UPA00915"/>
<evidence type="ECO:0000259" key="6">
    <source>
        <dbReference type="PROSITE" id="PS52004"/>
    </source>
</evidence>
<dbReference type="Pfam" id="PF02801">
    <property type="entry name" value="Ketoacyl-synt_C"/>
    <property type="match status" value="1"/>
</dbReference>